<comment type="caution">
    <text evidence="2">The sequence shown here is derived from an EMBL/GenBank/DDBJ whole genome shotgun (WGS) entry which is preliminary data.</text>
</comment>
<organism evidence="2 3">
    <name type="scientific">Sinanodonta woodiana</name>
    <name type="common">Chinese pond mussel</name>
    <name type="synonym">Anodonta woodiana</name>
    <dbReference type="NCBI Taxonomy" id="1069815"/>
    <lineage>
        <taxon>Eukaryota</taxon>
        <taxon>Metazoa</taxon>
        <taxon>Spiralia</taxon>
        <taxon>Lophotrochozoa</taxon>
        <taxon>Mollusca</taxon>
        <taxon>Bivalvia</taxon>
        <taxon>Autobranchia</taxon>
        <taxon>Heteroconchia</taxon>
        <taxon>Palaeoheterodonta</taxon>
        <taxon>Unionida</taxon>
        <taxon>Unionoidea</taxon>
        <taxon>Unionidae</taxon>
        <taxon>Unioninae</taxon>
        <taxon>Sinanodonta</taxon>
    </lineage>
</organism>
<evidence type="ECO:0000313" key="3">
    <source>
        <dbReference type="Proteomes" id="UP001634394"/>
    </source>
</evidence>
<dbReference type="Gene3D" id="2.60.120.820">
    <property type="entry name" value="PHR domain"/>
    <property type="match status" value="1"/>
</dbReference>
<reference evidence="2 3" key="1">
    <citation type="submission" date="2024-11" db="EMBL/GenBank/DDBJ databases">
        <title>Chromosome-level genome assembly of the freshwater bivalve Anodonta woodiana.</title>
        <authorList>
            <person name="Chen X."/>
        </authorList>
    </citation>
    <scope>NUCLEOTIDE SEQUENCE [LARGE SCALE GENOMIC DNA]</scope>
    <source>
        <strain evidence="2">MN2024</strain>
        <tissue evidence="2">Gills</tissue>
    </source>
</reference>
<dbReference type="Pfam" id="PF08005">
    <property type="entry name" value="PHR"/>
    <property type="match status" value="1"/>
</dbReference>
<dbReference type="AlphaFoldDB" id="A0ABD3VCE8"/>
<dbReference type="Proteomes" id="UP001634394">
    <property type="component" value="Unassembled WGS sequence"/>
</dbReference>
<dbReference type="EMBL" id="JBJQND010000012">
    <property type="protein sequence ID" value="KAL3858851.1"/>
    <property type="molecule type" value="Genomic_DNA"/>
</dbReference>
<dbReference type="InterPro" id="IPR012983">
    <property type="entry name" value="PHR"/>
</dbReference>
<sequence length="161" mass="17932">MSGVLNFGAPMSIGSILYAIDFKCSNEGLLRGIIIYGAIPRENVKLGWQRKYIYSGEFVSDIEVQLSDYSNRMIASMKRQINVTEEELLELLFDEPVVLKKTWYTITLEMSGPGMIRSGINGENVVSLGDGQSIEFRNSSLSSDTSVLNGQIPGLLLCRRR</sequence>
<name>A0ABD3VCE8_SINWO</name>
<keyword evidence="3" id="KW-1185">Reference proteome</keyword>
<evidence type="ECO:0000259" key="1">
    <source>
        <dbReference type="Pfam" id="PF08005"/>
    </source>
</evidence>
<gene>
    <name evidence="2" type="ORF">ACJMK2_009101</name>
</gene>
<feature type="domain" description="PHR" evidence="1">
    <location>
        <begin position="19"/>
        <end position="156"/>
    </location>
</feature>
<evidence type="ECO:0000313" key="2">
    <source>
        <dbReference type="EMBL" id="KAL3858851.1"/>
    </source>
</evidence>
<accession>A0ABD3VCE8</accession>
<protein>
    <recommendedName>
        <fullName evidence="1">PHR domain-containing protein</fullName>
    </recommendedName>
</protein>
<dbReference type="InterPro" id="IPR038648">
    <property type="entry name" value="PHR_sf"/>
</dbReference>
<proteinExistence type="predicted"/>